<reference evidence="2" key="2">
    <citation type="submission" date="2015-06" db="UniProtKB">
        <authorList>
            <consortium name="EnsemblMetazoa"/>
        </authorList>
    </citation>
    <scope>IDENTIFICATION</scope>
</reference>
<dbReference type="EMBL" id="CAQQ02394720">
    <property type="status" value="NOT_ANNOTATED_CDS"/>
    <property type="molecule type" value="Genomic_DNA"/>
</dbReference>
<sequence length="60" mass="6817">MLLKFVIFFVVSTTFVECYSIGHVKNSNTVEYPYQVMLIGRSMWSNRILCGGTLLTTSGY</sequence>
<name>T1GX02_MEGSC</name>
<dbReference type="EnsemblMetazoa" id="MESCA008339-RA">
    <property type="protein sequence ID" value="MESCA008339-PA"/>
    <property type="gene ID" value="MESCA008339"/>
</dbReference>
<feature type="chain" id="PRO_5004577721" description="Peptidase S1 domain-containing protein" evidence="1">
    <location>
        <begin position="19"/>
        <end position="60"/>
    </location>
</feature>
<dbReference type="STRING" id="36166.T1GX02"/>
<reference evidence="3" key="1">
    <citation type="submission" date="2013-02" db="EMBL/GenBank/DDBJ databases">
        <authorList>
            <person name="Hughes D."/>
        </authorList>
    </citation>
    <scope>NUCLEOTIDE SEQUENCE</scope>
    <source>
        <strain>Durham</strain>
        <strain evidence="3">NC isolate 2 -- Noor lab</strain>
    </source>
</reference>
<dbReference type="AlphaFoldDB" id="T1GX02"/>
<keyword evidence="1" id="KW-0732">Signal</keyword>
<dbReference type="HOGENOM" id="CLU_2944321_0_0_1"/>
<evidence type="ECO:0008006" key="4">
    <source>
        <dbReference type="Google" id="ProtNLM"/>
    </source>
</evidence>
<organism evidence="2 3">
    <name type="scientific">Megaselia scalaris</name>
    <name type="common">Humpbacked fly</name>
    <name type="synonym">Phora scalaris</name>
    <dbReference type="NCBI Taxonomy" id="36166"/>
    <lineage>
        <taxon>Eukaryota</taxon>
        <taxon>Metazoa</taxon>
        <taxon>Ecdysozoa</taxon>
        <taxon>Arthropoda</taxon>
        <taxon>Hexapoda</taxon>
        <taxon>Insecta</taxon>
        <taxon>Pterygota</taxon>
        <taxon>Neoptera</taxon>
        <taxon>Endopterygota</taxon>
        <taxon>Diptera</taxon>
        <taxon>Brachycera</taxon>
        <taxon>Muscomorpha</taxon>
        <taxon>Platypezoidea</taxon>
        <taxon>Phoridae</taxon>
        <taxon>Megaseliini</taxon>
        <taxon>Megaselia</taxon>
    </lineage>
</organism>
<evidence type="ECO:0000256" key="1">
    <source>
        <dbReference type="SAM" id="SignalP"/>
    </source>
</evidence>
<dbReference type="Proteomes" id="UP000015102">
    <property type="component" value="Unassembled WGS sequence"/>
</dbReference>
<accession>T1GX02</accession>
<evidence type="ECO:0000313" key="3">
    <source>
        <dbReference type="Proteomes" id="UP000015102"/>
    </source>
</evidence>
<keyword evidence="3" id="KW-1185">Reference proteome</keyword>
<protein>
    <recommendedName>
        <fullName evidence="4">Peptidase S1 domain-containing protein</fullName>
    </recommendedName>
</protein>
<proteinExistence type="predicted"/>
<feature type="signal peptide" evidence="1">
    <location>
        <begin position="1"/>
        <end position="18"/>
    </location>
</feature>
<evidence type="ECO:0000313" key="2">
    <source>
        <dbReference type="EnsemblMetazoa" id="MESCA008339-PA"/>
    </source>
</evidence>